<dbReference type="EMBL" id="JACIER010000016">
    <property type="protein sequence ID" value="MBB4045635.1"/>
    <property type="molecule type" value="Genomic_DNA"/>
</dbReference>
<dbReference type="Gene3D" id="1.50.10.10">
    <property type="match status" value="1"/>
</dbReference>
<comment type="caution">
    <text evidence="2">The sequence shown here is derived from an EMBL/GenBank/DDBJ whole genome shotgun (WGS) entry which is preliminary data.</text>
</comment>
<evidence type="ECO:0000256" key="1">
    <source>
        <dbReference type="SAM" id="SignalP"/>
    </source>
</evidence>
<dbReference type="SUPFAM" id="SSF48208">
    <property type="entry name" value="Six-hairpin glycosidases"/>
    <property type="match status" value="1"/>
</dbReference>
<organism evidence="2 3">
    <name type="scientific">Bacteroides reticulotermitis</name>
    <dbReference type="NCBI Taxonomy" id="1133319"/>
    <lineage>
        <taxon>Bacteria</taxon>
        <taxon>Pseudomonadati</taxon>
        <taxon>Bacteroidota</taxon>
        <taxon>Bacteroidia</taxon>
        <taxon>Bacteroidales</taxon>
        <taxon>Bacteroidaceae</taxon>
        <taxon>Bacteroides</taxon>
    </lineage>
</organism>
<keyword evidence="1" id="KW-0732">Signal</keyword>
<protein>
    <submittedName>
        <fullName evidence="2">Uncharacterized protein</fullName>
    </submittedName>
</protein>
<dbReference type="AlphaFoldDB" id="A0A840DAH1"/>
<feature type="signal peptide" evidence="1">
    <location>
        <begin position="1"/>
        <end position="22"/>
    </location>
</feature>
<dbReference type="Proteomes" id="UP000560658">
    <property type="component" value="Unassembled WGS sequence"/>
</dbReference>
<dbReference type="InterPro" id="IPR008928">
    <property type="entry name" value="6-hairpin_glycosidase_sf"/>
</dbReference>
<feature type="chain" id="PRO_5032321198" evidence="1">
    <location>
        <begin position="23"/>
        <end position="442"/>
    </location>
</feature>
<accession>A0A840DAH1</accession>
<evidence type="ECO:0000313" key="3">
    <source>
        <dbReference type="Proteomes" id="UP000560658"/>
    </source>
</evidence>
<evidence type="ECO:0000313" key="2">
    <source>
        <dbReference type="EMBL" id="MBB4045635.1"/>
    </source>
</evidence>
<gene>
    <name evidence="2" type="ORF">GGR06_003450</name>
</gene>
<dbReference type="InterPro" id="IPR012341">
    <property type="entry name" value="6hp_glycosidase-like_sf"/>
</dbReference>
<reference evidence="2" key="1">
    <citation type="submission" date="2020-08" db="EMBL/GenBank/DDBJ databases">
        <title>Genomic Encyclopedia of Type Strains, Phase IV (KMG-IV): sequencing the most valuable type-strain genomes for metagenomic binning, comparative biology and taxonomic classification.</title>
        <authorList>
            <person name="Goeker M."/>
        </authorList>
    </citation>
    <scope>NUCLEOTIDE SEQUENCE [LARGE SCALE GENOMIC DNA]</scope>
    <source>
        <strain evidence="2">DSM 105720</strain>
    </source>
</reference>
<keyword evidence="3" id="KW-1185">Reference proteome</keyword>
<name>A0A840DAH1_9BACE</name>
<proteinExistence type="predicted"/>
<sequence length="442" mass="50615">MKYKQFLFLLLPLIWFSQPLHSQIEKTGAASKVGREDIKKELQSDYYERLYSKTYYSLIGRMRGDGYLPESLTGAYSGMFPRTTGAYVLLLIEAGQYDAAEQNIRYILKSLENNDMERIPRVLGPDYNIEDDQFQIDGHAHVVLAWARLALARGRNPFEDQTWKQVRALMKFATSRAFFLHGHWYGHWSIEPNLVRNTAFEHSKDARMWDAFDLLTQSFVGAALTDMIQIAERQGDPKTAEHWTQQLKLLSDGIRKNLTTDHYGITTYSEMLIPDGDAGVPYNGLGWVTLSPVAAGWEGVEHQILKNTVAVMNEKLLKHSNGVTWMPTDGYPDGSFSNEIIGKGIGWEIDFANSENDIKRLKEILHMIRIVNTDHPIYMEGAWLQGDNYSQNKRLHETDIPKMKSTVWKVKDAGNGEQTAWWCWAMARLRKSVGLSAQPKRF</sequence>
<dbReference type="GO" id="GO:0005975">
    <property type="term" value="P:carbohydrate metabolic process"/>
    <property type="evidence" value="ECO:0007669"/>
    <property type="project" value="InterPro"/>
</dbReference>
<dbReference type="RefSeq" id="WP_044162983.1">
    <property type="nucleotide sequence ID" value="NZ_JACIER010000016.1"/>
</dbReference>